<evidence type="ECO:0000259" key="4">
    <source>
        <dbReference type="PROSITE" id="PS50977"/>
    </source>
</evidence>
<dbReference type="EMBL" id="MJEH01000002">
    <property type="protein sequence ID" value="OEH94379.1"/>
    <property type="molecule type" value="Genomic_DNA"/>
</dbReference>
<keyword evidence="1" id="KW-0678">Repressor</keyword>
<reference evidence="5 6" key="1">
    <citation type="submission" date="2016-08" db="EMBL/GenBank/DDBJ databases">
        <title>Genome of Bacillus solimangrovi GH2-4.</title>
        <authorList>
            <person name="Lim S."/>
            <person name="Kim B.-C."/>
        </authorList>
    </citation>
    <scope>NUCLEOTIDE SEQUENCE [LARGE SCALE GENOMIC DNA]</scope>
    <source>
        <strain evidence="5 6">GH2-4</strain>
    </source>
</reference>
<dbReference type="Gene3D" id="1.10.10.60">
    <property type="entry name" value="Homeodomain-like"/>
    <property type="match status" value="1"/>
</dbReference>
<dbReference type="InterPro" id="IPR036271">
    <property type="entry name" value="Tet_transcr_reg_TetR-rel_C_sf"/>
</dbReference>
<dbReference type="RefSeq" id="WP_069715526.1">
    <property type="nucleotide sequence ID" value="NZ_MJEH01000002.1"/>
</dbReference>
<dbReference type="Pfam" id="PF17932">
    <property type="entry name" value="TetR_C_24"/>
    <property type="match status" value="1"/>
</dbReference>
<evidence type="ECO:0000256" key="1">
    <source>
        <dbReference type="ARBA" id="ARBA00022491"/>
    </source>
</evidence>
<dbReference type="Pfam" id="PF00440">
    <property type="entry name" value="TetR_N"/>
    <property type="match status" value="1"/>
</dbReference>
<dbReference type="InterPro" id="IPR009057">
    <property type="entry name" value="Homeodomain-like_sf"/>
</dbReference>
<dbReference type="PANTHER" id="PTHR43479">
    <property type="entry name" value="ACREF/ENVCD OPERON REPRESSOR-RELATED"/>
    <property type="match status" value="1"/>
</dbReference>
<dbReference type="PRINTS" id="PR00455">
    <property type="entry name" value="HTHTETR"/>
</dbReference>
<accession>A0A1E5LJV2</accession>
<protein>
    <submittedName>
        <fullName evidence="5">TetR family transcriptional regulator</fullName>
    </submittedName>
</protein>
<dbReference type="OrthoDB" id="9814200at2"/>
<dbReference type="Proteomes" id="UP000095209">
    <property type="component" value="Unassembled WGS sequence"/>
</dbReference>
<dbReference type="InterPro" id="IPR001647">
    <property type="entry name" value="HTH_TetR"/>
</dbReference>
<dbReference type="InterPro" id="IPR041490">
    <property type="entry name" value="KstR2_TetR_C"/>
</dbReference>
<keyword evidence="6" id="KW-1185">Reference proteome</keyword>
<dbReference type="AlphaFoldDB" id="A0A1E5LJV2"/>
<dbReference type="SUPFAM" id="SSF48498">
    <property type="entry name" value="Tetracyclin repressor-like, C-terminal domain"/>
    <property type="match status" value="1"/>
</dbReference>
<dbReference type="STRING" id="1305675.BFG57_07895"/>
<evidence type="ECO:0000313" key="6">
    <source>
        <dbReference type="Proteomes" id="UP000095209"/>
    </source>
</evidence>
<gene>
    <name evidence="5" type="ORF">BFG57_07895</name>
</gene>
<dbReference type="PANTHER" id="PTHR43479:SF11">
    <property type="entry name" value="ACREF_ENVCD OPERON REPRESSOR-RELATED"/>
    <property type="match status" value="1"/>
</dbReference>
<dbReference type="SUPFAM" id="SSF46689">
    <property type="entry name" value="Homeodomain-like"/>
    <property type="match status" value="1"/>
</dbReference>
<dbReference type="PROSITE" id="PS50977">
    <property type="entry name" value="HTH_TETR_2"/>
    <property type="match status" value="1"/>
</dbReference>
<comment type="caution">
    <text evidence="5">The sequence shown here is derived from an EMBL/GenBank/DDBJ whole genome shotgun (WGS) entry which is preliminary data.</text>
</comment>
<keyword evidence="2 3" id="KW-0238">DNA-binding</keyword>
<evidence type="ECO:0000313" key="5">
    <source>
        <dbReference type="EMBL" id="OEH94379.1"/>
    </source>
</evidence>
<organism evidence="5 6">
    <name type="scientific">Bacillus solimangrovi</name>
    <dbReference type="NCBI Taxonomy" id="1305675"/>
    <lineage>
        <taxon>Bacteria</taxon>
        <taxon>Bacillati</taxon>
        <taxon>Bacillota</taxon>
        <taxon>Bacilli</taxon>
        <taxon>Bacillales</taxon>
        <taxon>Bacillaceae</taxon>
        <taxon>Bacillus</taxon>
    </lineage>
</organism>
<evidence type="ECO:0000256" key="2">
    <source>
        <dbReference type="ARBA" id="ARBA00023125"/>
    </source>
</evidence>
<feature type="DNA-binding region" description="H-T-H motif" evidence="3">
    <location>
        <begin position="25"/>
        <end position="44"/>
    </location>
</feature>
<dbReference type="Gene3D" id="1.10.357.10">
    <property type="entry name" value="Tetracycline Repressor, domain 2"/>
    <property type="match status" value="1"/>
</dbReference>
<evidence type="ECO:0000256" key="3">
    <source>
        <dbReference type="PROSITE-ProRule" id="PRU00335"/>
    </source>
</evidence>
<proteinExistence type="predicted"/>
<dbReference type="InterPro" id="IPR050624">
    <property type="entry name" value="HTH-type_Tx_Regulator"/>
</dbReference>
<dbReference type="GO" id="GO:0003677">
    <property type="term" value="F:DNA binding"/>
    <property type="evidence" value="ECO:0007669"/>
    <property type="project" value="UniProtKB-UniRule"/>
</dbReference>
<feature type="domain" description="HTH tetR-type" evidence="4">
    <location>
        <begin position="2"/>
        <end position="62"/>
    </location>
</feature>
<name>A0A1E5LJV2_9BACI</name>
<sequence>MKNIKERIIETSLELFEAHGYHGVTVKQIVEDSKTSKGGFYHYFQSKDELLYVIHDQFISYALEKAHEAVDTYHTPSEQLFAIIQAHVKVFDLYKPHISVFYQESHYLKPAYYEQIKKKRNEYRQLLFQVIEDGIKQEEFRSELPIDITVMSILGIVNWTYKWYRKGGEKTIEEIGNVFTDFILHSVLTDKQKASYQHFFL</sequence>